<dbReference type="RefSeq" id="WP_204119874.1">
    <property type="nucleotide sequence ID" value="NZ_BOLV01000035.1"/>
</dbReference>
<name>A0ABW4BIE7_9LACO</name>
<protein>
    <submittedName>
        <fullName evidence="2">P27 family phage terminase small subunit</fullName>
    </submittedName>
</protein>
<feature type="region of interest" description="Disordered" evidence="1">
    <location>
        <begin position="127"/>
        <end position="147"/>
    </location>
</feature>
<keyword evidence="3" id="KW-1185">Reference proteome</keyword>
<evidence type="ECO:0000313" key="2">
    <source>
        <dbReference type="EMBL" id="MFD1399851.1"/>
    </source>
</evidence>
<accession>A0ABW4BIE7</accession>
<organism evidence="2 3">
    <name type="scientific">Lacticaseibacillus suilingensis</name>
    <dbReference type="NCBI Taxonomy" id="2799577"/>
    <lineage>
        <taxon>Bacteria</taxon>
        <taxon>Bacillati</taxon>
        <taxon>Bacillota</taxon>
        <taxon>Bacilli</taxon>
        <taxon>Lactobacillales</taxon>
        <taxon>Lactobacillaceae</taxon>
        <taxon>Lacticaseibacillus</taxon>
    </lineage>
</organism>
<evidence type="ECO:0000256" key="1">
    <source>
        <dbReference type="SAM" id="MobiDB-lite"/>
    </source>
</evidence>
<reference evidence="3" key="1">
    <citation type="journal article" date="2019" name="Int. J. Syst. Evol. Microbiol.">
        <title>The Global Catalogue of Microorganisms (GCM) 10K type strain sequencing project: providing services to taxonomists for standard genome sequencing and annotation.</title>
        <authorList>
            <consortium name="The Broad Institute Genomics Platform"/>
            <consortium name="The Broad Institute Genome Sequencing Center for Infectious Disease"/>
            <person name="Wu L."/>
            <person name="Ma J."/>
        </authorList>
    </citation>
    <scope>NUCLEOTIDE SEQUENCE [LARGE SCALE GENOMIC DNA]</scope>
    <source>
        <strain evidence="3">CCM 9110</strain>
    </source>
</reference>
<comment type="caution">
    <text evidence="2">The sequence shown here is derived from an EMBL/GenBank/DDBJ whole genome shotgun (WGS) entry which is preliminary data.</text>
</comment>
<dbReference type="InterPro" id="IPR006448">
    <property type="entry name" value="Phage_term_ssu_P27"/>
</dbReference>
<evidence type="ECO:0000313" key="3">
    <source>
        <dbReference type="Proteomes" id="UP001597199"/>
    </source>
</evidence>
<sequence>MAGKYKVLSQSRGNLTKAQQEAHLQAEILATDGLSKLQMTPPAHLEPIAKQEYRRIVAGIGTLPLRNLDRTELESYCTWYATYRHIIKAMQEAETEDQYLSYVSDLNKATTAIKGLASDLGLNVNSRMSMNMPKQDDKKKSITDVFG</sequence>
<dbReference type="Pfam" id="PF05119">
    <property type="entry name" value="Terminase_4"/>
    <property type="match status" value="1"/>
</dbReference>
<feature type="compositionally biased region" description="Basic and acidic residues" evidence="1">
    <location>
        <begin position="134"/>
        <end position="147"/>
    </location>
</feature>
<dbReference type="Proteomes" id="UP001597199">
    <property type="component" value="Unassembled WGS sequence"/>
</dbReference>
<gene>
    <name evidence="2" type="ORF">ACFQ41_11075</name>
</gene>
<proteinExistence type="predicted"/>
<dbReference type="EMBL" id="JBHTOA010000044">
    <property type="protein sequence ID" value="MFD1399851.1"/>
    <property type="molecule type" value="Genomic_DNA"/>
</dbReference>